<feature type="domain" description="Nephrocystin 3-like N-terminal" evidence="5">
    <location>
        <begin position="396"/>
        <end position="572"/>
    </location>
</feature>
<dbReference type="InterPro" id="IPR027417">
    <property type="entry name" value="P-loop_NTPase"/>
</dbReference>
<evidence type="ECO:0000256" key="2">
    <source>
        <dbReference type="SAM" id="MobiDB-lite"/>
    </source>
</evidence>
<evidence type="ECO:0000259" key="4">
    <source>
        <dbReference type="Pfam" id="PF22939"/>
    </source>
</evidence>
<comment type="caution">
    <text evidence="6">The sequence shown here is derived from an EMBL/GenBank/DDBJ whole genome shotgun (WGS) entry which is preliminary data.</text>
</comment>
<keyword evidence="7" id="KW-1185">Reference proteome</keyword>
<name>A0AAN6YDJ7_9PEZI</name>
<dbReference type="SUPFAM" id="SSF52540">
    <property type="entry name" value="P-loop containing nucleoside triphosphate hydrolases"/>
    <property type="match status" value="1"/>
</dbReference>
<dbReference type="InterPro" id="IPR054471">
    <property type="entry name" value="GPIID_WHD"/>
</dbReference>
<dbReference type="AlphaFoldDB" id="A0AAN6YDJ7"/>
<gene>
    <name evidence="6" type="ORF">QBC37DRAFT_415457</name>
</gene>
<feature type="compositionally biased region" description="Low complexity" evidence="2">
    <location>
        <begin position="55"/>
        <end position="72"/>
    </location>
</feature>
<reference evidence="6" key="2">
    <citation type="submission" date="2023-05" db="EMBL/GenBank/DDBJ databases">
        <authorList>
            <consortium name="Lawrence Berkeley National Laboratory"/>
            <person name="Steindorff A."/>
            <person name="Hensen N."/>
            <person name="Bonometti L."/>
            <person name="Westerberg I."/>
            <person name="Brannstrom I.O."/>
            <person name="Guillou S."/>
            <person name="Cros-Aarteil S."/>
            <person name="Calhoun S."/>
            <person name="Haridas S."/>
            <person name="Kuo A."/>
            <person name="Mondo S."/>
            <person name="Pangilinan J."/>
            <person name="Riley R."/>
            <person name="Labutti K."/>
            <person name="Andreopoulos B."/>
            <person name="Lipzen A."/>
            <person name="Chen C."/>
            <person name="Yanf M."/>
            <person name="Daum C."/>
            <person name="Ng V."/>
            <person name="Clum A."/>
            <person name="Ohm R."/>
            <person name="Martin F."/>
            <person name="Silar P."/>
            <person name="Natvig D."/>
            <person name="Lalanne C."/>
            <person name="Gautier V."/>
            <person name="Ament-Velasquez S.L."/>
            <person name="Kruys A."/>
            <person name="Hutchinson M.I."/>
            <person name="Powell A.J."/>
            <person name="Barry K."/>
            <person name="Miller A.N."/>
            <person name="Grigoriev I.V."/>
            <person name="Debuchy R."/>
            <person name="Gladieux P."/>
            <person name="Thoren M.H."/>
            <person name="Johannesson H."/>
        </authorList>
    </citation>
    <scope>NUCLEOTIDE SEQUENCE</scope>
    <source>
        <strain evidence="6">PSN293</strain>
    </source>
</reference>
<evidence type="ECO:0008006" key="8">
    <source>
        <dbReference type="Google" id="ProtNLM"/>
    </source>
</evidence>
<keyword evidence="1" id="KW-0677">Repeat</keyword>
<dbReference type="EMBL" id="MU858062">
    <property type="protein sequence ID" value="KAK4217109.1"/>
    <property type="molecule type" value="Genomic_DNA"/>
</dbReference>
<dbReference type="InterPro" id="IPR056884">
    <property type="entry name" value="NPHP3-like_N"/>
</dbReference>
<dbReference type="Pfam" id="PF22939">
    <property type="entry name" value="WHD_GPIID"/>
    <property type="match status" value="1"/>
</dbReference>
<sequence length="920" mass="103481">MGARSKIRDLLKGKGRKGQGSGSSSLSAPVPGDQGGGGSSLSVPVPGDVEGGGSSSVQSVEAPPSPTTAEASVFSATTVSSAGGTDTTDPWARAYKEVEERERELMADYRKHLVSLLPSEAAASSDLSSLPIELIVQTLLEDRNKKQWRVSLLGKDVLVREQVERLVKFFLWSDGFVKQAVSAQPYAALAWSGVSLLLPLLTSGTTQNTAMLEGFNAIGDFQVYWQICEKKHLGPPPHQLDHHQLIASLVRLYSYMIEYQARVVCHLSKAQLSRAWHDATSSNDWAGMITKIETLDKRCRDLIPLLVVGEVEKETVGELRSMQETRWILDEIRRIAEASGRQTREIYEDQKQSSLLQDLASAFGDRSSSNDKCLAPGNRGSGVEDYKNFNPPRVPQTCEWFFNDDRFRKWRCSGASSLLWVSAGPGCGKSVLSRALIDDKLLSNDATTSNICYFFFKDGDDRRMDITNALCAILHQLFLQDNSKRLIQIALDRHKIHGKSLFESFSELWGILESCAKSPDAGEIVCLLDALDECNKDGRDTFLRRLKSFYDQAADRIPESPPSKLKFLITSRPYDDLVASFGTFSGTAEYYMRFDGDDMSDDINNDINRVIDAKIPEIAGSFTEKDQRAIARRLKGTEHRTYLWLYLVLDIIVQNRAEYSRRPDMEALLSDLPSEVSRAYEKILSRSRNQLKTATLLKIVLAAVRPLSLEETNIALALALAKQSITSEEALGSELWPTDSFRTTVTNLCGLFISVYDSKLYLIHQTAREFLLHNEPQGRWQGRFNSPQSHRVLSRSCVRFLLLLDVNGAAFKADYEAATEAAYKSDFLTGEYRAKYARVLPYGRPFLSYSALYWRLHFRSHDTGTSEEDLKDARELCRVSTQRPKLFGLFLFHEEWKFWVRLELYELPWSTQCCGLHNNK</sequence>
<dbReference type="PANTHER" id="PTHR10039:SF17">
    <property type="entry name" value="FUNGAL STAND N-TERMINAL GOODBYE DOMAIN-CONTAINING PROTEIN-RELATED"/>
    <property type="match status" value="1"/>
</dbReference>
<dbReference type="Pfam" id="PF24883">
    <property type="entry name" value="NPHP3_N"/>
    <property type="match status" value="1"/>
</dbReference>
<feature type="domain" description="NWD NACHT-NTPase N-terminal" evidence="3">
    <location>
        <begin position="91"/>
        <end position="297"/>
    </location>
</feature>
<reference evidence="6" key="1">
    <citation type="journal article" date="2023" name="Mol. Phylogenet. Evol.">
        <title>Genome-scale phylogeny and comparative genomics of the fungal order Sordariales.</title>
        <authorList>
            <person name="Hensen N."/>
            <person name="Bonometti L."/>
            <person name="Westerberg I."/>
            <person name="Brannstrom I.O."/>
            <person name="Guillou S."/>
            <person name="Cros-Aarteil S."/>
            <person name="Calhoun S."/>
            <person name="Haridas S."/>
            <person name="Kuo A."/>
            <person name="Mondo S."/>
            <person name="Pangilinan J."/>
            <person name="Riley R."/>
            <person name="LaButti K."/>
            <person name="Andreopoulos B."/>
            <person name="Lipzen A."/>
            <person name="Chen C."/>
            <person name="Yan M."/>
            <person name="Daum C."/>
            <person name="Ng V."/>
            <person name="Clum A."/>
            <person name="Steindorff A."/>
            <person name="Ohm R.A."/>
            <person name="Martin F."/>
            <person name="Silar P."/>
            <person name="Natvig D.O."/>
            <person name="Lalanne C."/>
            <person name="Gautier V."/>
            <person name="Ament-Velasquez S.L."/>
            <person name="Kruys A."/>
            <person name="Hutchinson M.I."/>
            <person name="Powell A.J."/>
            <person name="Barry K."/>
            <person name="Miller A.N."/>
            <person name="Grigoriev I.V."/>
            <person name="Debuchy R."/>
            <person name="Gladieux P."/>
            <person name="Hiltunen Thoren M."/>
            <person name="Johannesson H."/>
        </authorList>
    </citation>
    <scope>NUCLEOTIDE SEQUENCE</scope>
    <source>
        <strain evidence="6">PSN293</strain>
    </source>
</reference>
<evidence type="ECO:0000259" key="5">
    <source>
        <dbReference type="Pfam" id="PF24883"/>
    </source>
</evidence>
<organism evidence="6 7">
    <name type="scientific">Rhypophila decipiens</name>
    <dbReference type="NCBI Taxonomy" id="261697"/>
    <lineage>
        <taxon>Eukaryota</taxon>
        <taxon>Fungi</taxon>
        <taxon>Dikarya</taxon>
        <taxon>Ascomycota</taxon>
        <taxon>Pezizomycotina</taxon>
        <taxon>Sordariomycetes</taxon>
        <taxon>Sordariomycetidae</taxon>
        <taxon>Sordariales</taxon>
        <taxon>Naviculisporaceae</taxon>
        <taxon>Rhypophila</taxon>
    </lineage>
</organism>
<evidence type="ECO:0000259" key="3">
    <source>
        <dbReference type="Pfam" id="PF17100"/>
    </source>
</evidence>
<proteinExistence type="predicted"/>
<evidence type="ECO:0000313" key="6">
    <source>
        <dbReference type="EMBL" id="KAK4217109.1"/>
    </source>
</evidence>
<feature type="compositionally biased region" description="Basic and acidic residues" evidence="2">
    <location>
        <begin position="1"/>
        <end position="12"/>
    </location>
</feature>
<dbReference type="PANTHER" id="PTHR10039">
    <property type="entry name" value="AMELOGENIN"/>
    <property type="match status" value="1"/>
</dbReference>
<feature type="domain" description="GPI inositol-deacylase winged helix" evidence="4">
    <location>
        <begin position="681"/>
        <end position="775"/>
    </location>
</feature>
<evidence type="ECO:0000313" key="7">
    <source>
        <dbReference type="Proteomes" id="UP001301769"/>
    </source>
</evidence>
<dbReference type="InterPro" id="IPR031359">
    <property type="entry name" value="NACHT_N"/>
</dbReference>
<evidence type="ECO:0000256" key="1">
    <source>
        <dbReference type="ARBA" id="ARBA00022737"/>
    </source>
</evidence>
<protein>
    <recommendedName>
        <fullName evidence="8">NWD NACHT-NTPase N-terminal domain-containing protein</fullName>
    </recommendedName>
</protein>
<dbReference type="Gene3D" id="3.40.50.300">
    <property type="entry name" value="P-loop containing nucleotide triphosphate hydrolases"/>
    <property type="match status" value="1"/>
</dbReference>
<dbReference type="Pfam" id="PF17100">
    <property type="entry name" value="NACHT_N"/>
    <property type="match status" value="1"/>
</dbReference>
<accession>A0AAN6YDJ7</accession>
<feature type="region of interest" description="Disordered" evidence="2">
    <location>
        <begin position="1"/>
        <end position="72"/>
    </location>
</feature>
<dbReference type="Proteomes" id="UP001301769">
    <property type="component" value="Unassembled WGS sequence"/>
</dbReference>